<gene>
    <name evidence="8" type="ORF">LSH36_288g01034</name>
</gene>
<dbReference type="Gene3D" id="2.30.30.140">
    <property type="match status" value="3"/>
</dbReference>
<dbReference type="SUPFAM" id="SSF144232">
    <property type="entry name" value="HIT/MYND zinc finger-like"/>
    <property type="match status" value="1"/>
</dbReference>
<dbReference type="Gene3D" id="6.10.140.2220">
    <property type="match status" value="1"/>
</dbReference>
<dbReference type="PROSITE" id="PS50865">
    <property type="entry name" value="ZF_MYND_2"/>
    <property type="match status" value="1"/>
</dbReference>
<evidence type="ECO:0000256" key="4">
    <source>
        <dbReference type="PROSITE-ProRule" id="PRU00134"/>
    </source>
</evidence>
<dbReference type="InterPro" id="IPR050621">
    <property type="entry name" value="Tudor_domain_containing"/>
</dbReference>
<evidence type="ECO:0000313" key="9">
    <source>
        <dbReference type="Proteomes" id="UP001208570"/>
    </source>
</evidence>
<keyword evidence="9" id="KW-1185">Reference proteome</keyword>
<evidence type="ECO:0000259" key="7">
    <source>
        <dbReference type="PROSITE" id="PS50865"/>
    </source>
</evidence>
<dbReference type="EMBL" id="JAODUP010000288">
    <property type="protein sequence ID" value="KAK2153713.1"/>
    <property type="molecule type" value="Genomic_DNA"/>
</dbReference>
<dbReference type="PANTHER" id="PTHR22948:SF76">
    <property type="entry name" value="FI20010P1-RELATED"/>
    <property type="match status" value="1"/>
</dbReference>
<evidence type="ECO:0000256" key="2">
    <source>
        <dbReference type="ARBA" id="ARBA00022771"/>
    </source>
</evidence>
<feature type="domain" description="Tudor" evidence="6">
    <location>
        <begin position="562"/>
        <end position="621"/>
    </location>
</feature>
<dbReference type="AlphaFoldDB" id="A0AAD9N348"/>
<dbReference type="SUPFAM" id="SSF63748">
    <property type="entry name" value="Tudor/PWWP/MBT"/>
    <property type="match status" value="3"/>
</dbReference>
<dbReference type="PROSITE" id="PS50304">
    <property type="entry name" value="TUDOR"/>
    <property type="match status" value="3"/>
</dbReference>
<keyword evidence="2 4" id="KW-0863">Zinc-finger</keyword>
<dbReference type="InterPro" id="IPR002893">
    <property type="entry name" value="Znf_MYND"/>
</dbReference>
<keyword evidence="5" id="KW-0175">Coiled coil</keyword>
<organism evidence="8 9">
    <name type="scientific">Paralvinella palmiformis</name>
    <dbReference type="NCBI Taxonomy" id="53620"/>
    <lineage>
        <taxon>Eukaryota</taxon>
        <taxon>Metazoa</taxon>
        <taxon>Spiralia</taxon>
        <taxon>Lophotrochozoa</taxon>
        <taxon>Annelida</taxon>
        <taxon>Polychaeta</taxon>
        <taxon>Sedentaria</taxon>
        <taxon>Canalipalpata</taxon>
        <taxon>Terebellida</taxon>
        <taxon>Terebelliformia</taxon>
        <taxon>Alvinellidae</taxon>
        <taxon>Paralvinella</taxon>
    </lineage>
</organism>
<dbReference type="GO" id="GO:0008270">
    <property type="term" value="F:zinc ion binding"/>
    <property type="evidence" value="ECO:0007669"/>
    <property type="project" value="UniProtKB-KW"/>
</dbReference>
<evidence type="ECO:0000313" key="8">
    <source>
        <dbReference type="EMBL" id="KAK2153713.1"/>
    </source>
</evidence>
<protein>
    <recommendedName>
        <fullName evidence="10">Tudor domain-containing protein 1</fullName>
    </recommendedName>
</protein>
<sequence>MLTSLMLGTCPSRIRQFYYLRTASKRCQRCKAPYCSRECQQLDWPKHKQGCLITTNVAEKGIHHTPSSRTPVSHSDGEFEKHFEVSAGKELATIVAEELTRSKNLADDVSKIIIRNEDTKVTESESHHQLQDDKVQPSNVKNIQLEGQLKVVITSFANPSDFWVVSSTSLASLAELQDELNKFYMNTRSDNNFTPQQGVLCVGEFSIDKHWYRCQIDCVLDDEVAVRYVDYGNAEIIPITSTRQIDPGFTHFPLQAVNCSLCDVKPVGGRWSLDAAKHTSALMPVNSTMDVIVRQQDGNSTAVDVITAANFVSYTVILVQNRDIQPEMIQHTFRSAKSNSSQVEFKSLKEASSEKERVSPFTSSQKELLSTEQHFSKPVIKTVLDKLEVGETITVETSHYELPLQALTCSLADVCGTKPDGSWHQNAIDLFSEKTAGNVLIKLVSKSETSCQVVLMLPDESTLNELLVKRQLAVSLTEQIKCQEPSSEGHSDIHNGSVLLKHVGVTQLPALSCPVENVMVTVVYAPNMNRIVVQQMSETCVDFMVAVHQVMDHFQPTPSISQPVVGDLVAARYSQDGKWYRAEVKSILSPLSFQVYFIDYGNEEELSKSSIAAIPESMYKYPALGIKCSLTGIKEVASWNPGLLENQIFKMMIISLNNRERADVQLFNSATGCAVTDQLIEIGYAARTAPEERTSSPGNTGQRLDNGVSSPKITASKLSVDLLEEKLSCRNMKEKGKTSCIMSSDIPYQSVYSNEIVAATVYYVNCMEFYIICATEELITATRNLTLQLQTRYSKNVEVNIEKDRYQPVVGELVAAYCTGDQSWYRAEVLKCNATAIEVLYTEFGNKETVSGCHVHQLKPEFAELPKQALKCHLREELTFTDEDILKIAIQDKIFTYKLYYSEGQFTVADILASDSKNSLINEMVNHGFATIKKSNKSPTFTNDSNPKVTAALGRDKNHKQSEAWVSSCFEEDLDPKRLWEENRMLKDENRILRLELSDMKKLMEKMNSN</sequence>
<keyword evidence="3" id="KW-0862">Zinc</keyword>
<dbReference type="Pfam" id="PF00567">
    <property type="entry name" value="TUDOR"/>
    <property type="match status" value="3"/>
</dbReference>
<dbReference type="InterPro" id="IPR035437">
    <property type="entry name" value="SNase_OB-fold_sf"/>
</dbReference>
<feature type="domain" description="Tudor" evidence="6">
    <location>
        <begin position="807"/>
        <end position="865"/>
    </location>
</feature>
<evidence type="ECO:0000256" key="1">
    <source>
        <dbReference type="ARBA" id="ARBA00022723"/>
    </source>
</evidence>
<proteinExistence type="predicted"/>
<keyword evidence="1" id="KW-0479">Metal-binding</keyword>
<feature type="domain" description="Tudor" evidence="6">
    <location>
        <begin position="194"/>
        <end position="252"/>
    </location>
</feature>
<accession>A0AAD9N348</accession>
<comment type="caution">
    <text evidence="8">The sequence shown here is derived from an EMBL/GenBank/DDBJ whole genome shotgun (WGS) entry which is preliminary data.</text>
</comment>
<reference evidence="8" key="1">
    <citation type="journal article" date="2023" name="Mol. Biol. Evol.">
        <title>Third-Generation Sequencing Reveals the Adaptive Role of the Epigenome in Three Deep-Sea Polychaetes.</title>
        <authorList>
            <person name="Perez M."/>
            <person name="Aroh O."/>
            <person name="Sun Y."/>
            <person name="Lan Y."/>
            <person name="Juniper S.K."/>
            <person name="Young C.R."/>
            <person name="Angers B."/>
            <person name="Qian P.Y."/>
        </authorList>
    </citation>
    <scope>NUCLEOTIDE SEQUENCE</scope>
    <source>
        <strain evidence="8">P08H-3</strain>
    </source>
</reference>
<dbReference type="Proteomes" id="UP001208570">
    <property type="component" value="Unassembled WGS sequence"/>
</dbReference>
<evidence type="ECO:0000256" key="3">
    <source>
        <dbReference type="ARBA" id="ARBA00022833"/>
    </source>
</evidence>
<evidence type="ECO:0000256" key="5">
    <source>
        <dbReference type="SAM" id="Coils"/>
    </source>
</evidence>
<dbReference type="FunFam" id="2.30.30.140:FF:000018">
    <property type="entry name" value="Serine/threonine-protein kinase 31"/>
    <property type="match status" value="2"/>
</dbReference>
<dbReference type="PANTHER" id="PTHR22948">
    <property type="entry name" value="TUDOR DOMAIN CONTAINING PROTEIN"/>
    <property type="match status" value="1"/>
</dbReference>
<dbReference type="SMART" id="SM00333">
    <property type="entry name" value="TUDOR"/>
    <property type="match status" value="3"/>
</dbReference>
<dbReference type="InterPro" id="IPR002999">
    <property type="entry name" value="Tudor"/>
</dbReference>
<dbReference type="Gene3D" id="2.40.50.90">
    <property type="match status" value="4"/>
</dbReference>
<dbReference type="Pfam" id="PF01753">
    <property type="entry name" value="zf-MYND"/>
    <property type="match status" value="1"/>
</dbReference>
<name>A0AAD9N348_9ANNE</name>
<feature type="coiled-coil region" evidence="5">
    <location>
        <begin position="983"/>
        <end position="1010"/>
    </location>
</feature>
<evidence type="ECO:0008006" key="10">
    <source>
        <dbReference type="Google" id="ProtNLM"/>
    </source>
</evidence>
<evidence type="ECO:0000259" key="6">
    <source>
        <dbReference type="PROSITE" id="PS50304"/>
    </source>
</evidence>
<feature type="domain" description="MYND-type" evidence="7">
    <location>
        <begin position="7"/>
        <end position="51"/>
    </location>
</feature>